<dbReference type="GO" id="GO:0003735">
    <property type="term" value="F:structural constituent of ribosome"/>
    <property type="evidence" value="ECO:0007669"/>
    <property type="project" value="InterPro"/>
</dbReference>
<evidence type="ECO:0000313" key="10">
    <source>
        <dbReference type="WBParaSite" id="ECPE_0001286101-mRNA-1"/>
    </source>
</evidence>
<keyword evidence="2" id="KW-0689">Ribosomal protein</keyword>
<evidence type="ECO:0000256" key="2">
    <source>
        <dbReference type="ARBA" id="ARBA00022980"/>
    </source>
</evidence>
<dbReference type="GO" id="GO:0003723">
    <property type="term" value="F:RNA binding"/>
    <property type="evidence" value="ECO:0007669"/>
    <property type="project" value="TreeGrafter"/>
</dbReference>
<dbReference type="WBParaSite" id="ECPE_0001286101-mRNA-1">
    <property type="protein sequence ID" value="ECPE_0001286101-mRNA-1"/>
    <property type="gene ID" value="ECPE_0001286101"/>
</dbReference>
<feature type="region of interest" description="Disordered" evidence="7">
    <location>
        <begin position="149"/>
        <end position="172"/>
    </location>
</feature>
<protein>
    <recommendedName>
        <fullName evidence="4">Large ribosomal subunit protein eL6</fullName>
    </recommendedName>
    <alternativeName>
        <fullName evidence="5">60S ribosomal protein L6</fullName>
    </alternativeName>
</protein>
<evidence type="ECO:0000313" key="9">
    <source>
        <dbReference type="Proteomes" id="UP000272942"/>
    </source>
</evidence>
<dbReference type="InterPro" id="IPR008991">
    <property type="entry name" value="Translation_prot_SH3-like_sf"/>
</dbReference>
<dbReference type="GO" id="GO:0000027">
    <property type="term" value="P:ribosomal large subunit assembly"/>
    <property type="evidence" value="ECO:0007669"/>
    <property type="project" value="TreeGrafter"/>
</dbReference>
<sequence>MYTHTISHLFKPDALRSLRKSRLVLRQHERRLQRKIDRLEKVKRKSTRTNRPKYPWKVRPSLRSRGVIVILLAGPHRGKRVVCLGRQRSTGLLLVTGPFRYNGCPLRRVHPNMVIATQTSVDLSKLVIPLRIHKKEYFARNKMDNKRRKLDDSLLLKPDGDREEGYKPSEQRKADQKLLDAVVCKAIKAHDQSRMLVKYLKSLFSLGKHDYPHRMVF</sequence>
<comment type="subunit">
    <text evidence="6">Component of the large ribosomal subunit. May bind IPO9 with low affinity.</text>
</comment>
<dbReference type="Proteomes" id="UP000272942">
    <property type="component" value="Unassembled WGS sequence"/>
</dbReference>
<dbReference type="SUPFAM" id="SSF50104">
    <property type="entry name" value="Translation proteins SH3-like domain"/>
    <property type="match status" value="1"/>
</dbReference>
<dbReference type="EMBL" id="UZAN01053691">
    <property type="protein sequence ID" value="VDP90096.1"/>
    <property type="molecule type" value="Genomic_DNA"/>
</dbReference>
<dbReference type="OrthoDB" id="2436667at2759"/>
<gene>
    <name evidence="8" type="ORF">ECPE_LOCUS12824</name>
</gene>
<evidence type="ECO:0000256" key="7">
    <source>
        <dbReference type="SAM" id="MobiDB-lite"/>
    </source>
</evidence>
<evidence type="ECO:0000313" key="8">
    <source>
        <dbReference type="EMBL" id="VDP90096.1"/>
    </source>
</evidence>
<evidence type="ECO:0000256" key="4">
    <source>
        <dbReference type="ARBA" id="ARBA00035233"/>
    </source>
</evidence>
<dbReference type="PANTHER" id="PTHR10715:SF0">
    <property type="entry name" value="LARGE RIBOSOMAL SUBUNIT PROTEIN EL6"/>
    <property type="match status" value="1"/>
</dbReference>
<evidence type="ECO:0000256" key="1">
    <source>
        <dbReference type="ARBA" id="ARBA00010592"/>
    </source>
</evidence>
<dbReference type="AlphaFoldDB" id="A0A183B0T9"/>
<organism evidence="10">
    <name type="scientific">Echinostoma caproni</name>
    <dbReference type="NCBI Taxonomy" id="27848"/>
    <lineage>
        <taxon>Eukaryota</taxon>
        <taxon>Metazoa</taxon>
        <taxon>Spiralia</taxon>
        <taxon>Lophotrochozoa</taxon>
        <taxon>Platyhelminthes</taxon>
        <taxon>Trematoda</taxon>
        <taxon>Digenea</taxon>
        <taxon>Plagiorchiida</taxon>
        <taxon>Echinostomata</taxon>
        <taxon>Echinostomatoidea</taxon>
        <taxon>Echinostomatidae</taxon>
        <taxon>Echinostoma</taxon>
    </lineage>
</organism>
<reference evidence="10" key="1">
    <citation type="submission" date="2016-06" db="UniProtKB">
        <authorList>
            <consortium name="WormBaseParasite"/>
        </authorList>
    </citation>
    <scope>IDENTIFICATION</scope>
</reference>
<keyword evidence="3" id="KW-0687">Ribonucleoprotein</keyword>
<name>A0A183B0T9_9TREM</name>
<dbReference type="PANTHER" id="PTHR10715">
    <property type="entry name" value="60S RIBOSOMAL PROTEIN L6"/>
    <property type="match status" value="1"/>
</dbReference>
<dbReference type="GO" id="GO:0022625">
    <property type="term" value="C:cytosolic large ribosomal subunit"/>
    <property type="evidence" value="ECO:0007669"/>
    <property type="project" value="TreeGrafter"/>
</dbReference>
<accession>A0A183B0T9</accession>
<evidence type="ECO:0000256" key="6">
    <source>
        <dbReference type="ARBA" id="ARBA00046388"/>
    </source>
</evidence>
<proteinExistence type="inferred from homology"/>
<dbReference type="Gene3D" id="2.30.30.30">
    <property type="match status" value="1"/>
</dbReference>
<dbReference type="InterPro" id="IPR000915">
    <property type="entry name" value="60S_ribosomal_eL6"/>
</dbReference>
<keyword evidence="9" id="KW-1185">Reference proteome</keyword>
<reference evidence="8 9" key="2">
    <citation type="submission" date="2018-11" db="EMBL/GenBank/DDBJ databases">
        <authorList>
            <consortium name="Pathogen Informatics"/>
        </authorList>
    </citation>
    <scope>NUCLEOTIDE SEQUENCE [LARGE SCALE GENOMIC DNA]</scope>
    <source>
        <strain evidence="8 9">Egypt</strain>
    </source>
</reference>
<dbReference type="InterPro" id="IPR041997">
    <property type="entry name" value="Ribosomal_eL6_KOW"/>
</dbReference>
<evidence type="ECO:0000256" key="3">
    <source>
        <dbReference type="ARBA" id="ARBA00023274"/>
    </source>
</evidence>
<dbReference type="InterPro" id="IPR014722">
    <property type="entry name" value="Rib_uL2_dom2"/>
</dbReference>
<dbReference type="Pfam" id="PF01159">
    <property type="entry name" value="Ribosomal_L6e"/>
    <property type="match status" value="1"/>
</dbReference>
<comment type="similarity">
    <text evidence="1">Belongs to the eukaryotic ribosomal protein eL6 family.</text>
</comment>
<dbReference type="GO" id="GO:0002181">
    <property type="term" value="P:cytoplasmic translation"/>
    <property type="evidence" value="ECO:0007669"/>
    <property type="project" value="TreeGrafter"/>
</dbReference>
<dbReference type="CDD" id="cd13156">
    <property type="entry name" value="KOW_RPL6"/>
    <property type="match status" value="1"/>
</dbReference>
<evidence type="ECO:0000256" key="5">
    <source>
        <dbReference type="ARBA" id="ARBA00035351"/>
    </source>
</evidence>